<protein>
    <submittedName>
        <fullName evidence="1">Uncharacterized protein</fullName>
    </submittedName>
</protein>
<reference evidence="1" key="1">
    <citation type="submission" date="2021-12" db="EMBL/GenBank/DDBJ databases">
        <authorList>
            <person name="Khadka S."/>
            <person name="Uribe D.A."/>
            <person name="Klipsch I.N."/>
            <person name="Rene S.R."/>
            <person name="Jimenez M.L."/>
            <person name="Saini B.K."/>
            <person name="Zugasti M."/>
            <person name="Bullon R.M."/>
            <person name="Sharp C.D."/>
            <person name="Kapinga K.O."/>
            <person name="Warner C.P."/>
            <person name="Sarinana J."/>
            <person name="Jimenez A."/>
            <person name="Layton S.R."/>
            <person name="Nayek S."/>
            <person name="Hughes L.E."/>
            <person name="Garlena R.A."/>
            <person name="Russell D.A."/>
            <person name="Jacobs-Sera D."/>
            <person name="Hatfull G.F."/>
        </authorList>
    </citation>
    <scope>NUCLEOTIDE SEQUENCE</scope>
</reference>
<gene>
    <name evidence="1" type="primary">216</name>
    <name evidence="1" type="ORF">SEA_TOMAS_216</name>
</gene>
<dbReference type="EMBL" id="OL829978">
    <property type="protein sequence ID" value="UMO76362.1"/>
    <property type="molecule type" value="Genomic_DNA"/>
</dbReference>
<dbReference type="GeneID" id="77926934"/>
<keyword evidence="2" id="KW-1185">Reference proteome</keyword>
<dbReference type="RefSeq" id="YP_010651301.1">
    <property type="nucleotide sequence ID" value="NC_070781.1"/>
</dbReference>
<evidence type="ECO:0000313" key="1">
    <source>
        <dbReference type="EMBL" id="UMO76362.1"/>
    </source>
</evidence>
<name>A0AA49BRU1_9CAUD</name>
<dbReference type="KEGG" id="vg:77926934"/>
<sequence>MTGDAISIIVASLDMTYPGQPYEWVERAATEILHFPGRYPNATVEQEAALMERVRNMCTTGQWRG</sequence>
<dbReference type="Proteomes" id="UP001202581">
    <property type="component" value="Segment"/>
</dbReference>
<proteinExistence type="predicted"/>
<organism evidence="1 2">
    <name type="scientific">Streptomyces phage Tomas</name>
    <dbReference type="NCBI Taxonomy" id="2914443"/>
    <lineage>
        <taxon>Viruses</taxon>
        <taxon>Duplodnaviria</taxon>
        <taxon>Heunggongvirae</taxon>
        <taxon>Uroviricota</taxon>
        <taxon>Caudoviricetes</taxon>
        <taxon>Stanwilliamsviridae</taxon>
        <taxon>Boydwoodruffvirinae</taxon>
        <taxon>Tomasvirus</taxon>
        <taxon>Tomasvirus tomas</taxon>
    </lineage>
</organism>
<evidence type="ECO:0000313" key="2">
    <source>
        <dbReference type="Proteomes" id="UP001202581"/>
    </source>
</evidence>
<accession>A0AA49BRU1</accession>